<dbReference type="AlphaFoldDB" id="A0A212AKR9"/>
<organism evidence="2 3">
    <name type="scientific">Haematobacter missouriensis</name>
    <dbReference type="NCBI Taxonomy" id="366616"/>
    <lineage>
        <taxon>Bacteria</taxon>
        <taxon>Pseudomonadati</taxon>
        <taxon>Pseudomonadota</taxon>
        <taxon>Alphaproteobacteria</taxon>
        <taxon>Rhodobacterales</taxon>
        <taxon>Paracoccaceae</taxon>
        <taxon>Haematobacter</taxon>
    </lineage>
</organism>
<sequence length="155" mass="16583">MALLTLNRQPLLAPRRPLTGQTVLVVAPSVTDFAALQRAGARLRHADGHGAMLRHLASYRPTFVIVDMAAGVEVLHDAVRFLPGQRSLIALGERGNRAAALEAGATGFLALPVTEAALLSLLLGGLWGGNVLPFRQRQPSMDIRRSDGQHRSGKL</sequence>
<dbReference type="SUPFAM" id="SSF52172">
    <property type="entry name" value="CheY-like"/>
    <property type="match status" value="1"/>
</dbReference>
<gene>
    <name evidence="2" type="ORF">CDV52_15665</name>
    <name evidence="1" type="ORF">CDV53_00210</name>
</gene>
<proteinExistence type="predicted"/>
<dbReference type="RefSeq" id="WP_051930554.1">
    <property type="nucleotide sequence ID" value="NZ_CALUEG010000040.1"/>
</dbReference>
<evidence type="ECO:0000313" key="4">
    <source>
        <dbReference type="Proteomes" id="UP000214673"/>
    </source>
</evidence>
<dbReference type="Proteomes" id="UP000196640">
    <property type="component" value="Unassembled WGS sequence"/>
</dbReference>
<dbReference type="EMBL" id="NIPX01000029">
    <property type="protein sequence ID" value="OWJ82120.1"/>
    <property type="molecule type" value="Genomic_DNA"/>
</dbReference>
<dbReference type="STRING" id="366616.CG51_07350"/>
<dbReference type="OrthoDB" id="7831674at2"/>
<accession>A0A212AKR9</accession>
<reference evidence="3" key="2">
    <citation type="submission" date="2016-11" db="EMBL/GenBank/DDBJ databases">
        <title>Comparison of Traditional DNA-DNA Hybridization with In Silico Genomic Analysis.</title>
        <authorList>
            <person name="Nicholson A.C."/>
            <person name="Humrighouse B.W."/>
            <person name="Graziano J."/>
            <person name="Lasker B."/>
            <person name="Whitney A.M."/>
            <person name="Mcquiston J.R."/>
            <person name="Bell M."/>
        </authorList>
    </citation>
    <scope>NUCLEOTIDE SEQUENCE [LARGE SCALE GENOMIC DNA]</scope>
    <source>
        <strain evidence="3">H2381</strain>
    </source>
</reference>
<dbReference type="EMBL" id="NIPV01000002">
    <property type="protein sequence ID" value="OWJ80082.1"/>
    <property type="molecule type" value="Genomic_DNA"/>
</dbReference>
<name>A0A212AKR9_9RHOB</name>
<protein>
    <recommendedName>
        <fullName evidence="5">Response regulatory domain-containing protein</fullName>
    </recommendedName>
</protein>
<comment type="caution">
    <text evidence="2">The sequence shown here is derived from an EMBL/GenBank/DDBJ whole genome shotgun (WGS) entry which is preliminary data.</text>
</comment>
<dbReference type="Proteomes" id="UP000214673">
    <property type="component" value="Unassembled WGS sequence"/>
</dbReference>
<evidence type="ECO:0000313" key="1">
    <source>
        <dbReference type="EMBL" id="OWJ80082.1"/>
    </source>
</evidence>
<evidence type="ECO:0000313" key="3">
    <source>
        <dbReference type="Proteomes" id="UP000196640"/>
    </source>
</evidence>
<dbReference type="InterPro" id="IPR011006">
    <property type="entry name" value="CheY-like_superfamily"/>
</dbReference>
<evidence type="ECO:0008006" key="5">
    <source>
        <dbReference type="Google" id="ProtNLM"/>
    </source>
</evidence>
<evidence type="ECO:0000313" key="2">
    <source>
        <dbReference type="EMBL" id="OWJ82120.1"/>
    </source>
</evidence>
<reference evidence="2 4" key="1">
    <citation type="submission" date="2016-11" db="EMBL/GenBank/DDBJ databases">
        <title>Comparison of Traditional DNA-DNA Hybridization with In Silico Genomic Analysis.</title>
        <authorList>
            <person name="Nicholson A.C."/>
            <person name="Sammons S."/>
            <person name="Humrighouse B.W."/>
            <person name="Graziano J."/>
            <person name="Lasker B."/>
            <person name="Whitney A.M."/>
            <person name="Mcquiston J.R."/>
        </authorList>
    </citation>
    <scope>NUCLEOTIDE SEQUENCE [LARGE SCALE GENOMIC DNA]</scope>
    <source>
        <strain evidence="1 4">H1892</strain>
        <strain evidence="2">H2381</strain>
    </source>
</reference>
<keyword evidence="4" id="KW-1185">Reference proteome</keyword>